<dbReference type="InterPro" id="IPR050288">
    <property type="entry name" value="Cellulose_deg_GH3"/>
</dbReference>
<feature type="signal peptide" evidence="13">
    <location>
        <begin position="1"/>
        <end position="19"/>
    </location>
</feature>
<evidence type="ECO:0000256" key="2">
    <source>
        <dbReference type="ARBA" id="ARBA00004987"/>
    </source>
</evidence>
<gene>
    <name evidence="15" type="ORF">CYLTODRAFT_492801</name>
</gene>
<dbReference type="Gene3D" id="2.60.40.10">
    <property type="entry name" value="Immunoglobulins"/>
    <property type="match status" value="1"/>
</dbReference>
<name>A0A0D7B5R0_9AGAR</name>
<dbReference type="PROSITE" id="PS00775">
    <property type="entry name" value="GLYCOSYL_HYDROL_F3"/>
    <property type="match status" value="1"/>
</dbReference>
<feature type="region of interest" description="Disordered" evidence="12">
    <location>
        <begin position="27"/>
        <end position="48"/>
    </location>
</feature>
<feature type="compositionally biased region" description="Low complexity" evidence="12">
    <location>
        <begin position="27"/>
        <end position="41"/>
    </location>
</feature>
<dbReference type="FunFam" id="3.40.50.1700:FF:000003">
    <property type="entry name" value="Probable beta-glucosidase"/>
    <property type="match status" value="1"/>
</dbReference>
<accession>A0A0D7B5R0</accession>
<dbReference type="InterPro" id="IPR001764">
    <property type="entry name" value="Glyco_hydro_3_N"/>
</dbReference>
<comment type="catalytic activity">
    <reaction evidence="1 11">
        <text>Hydrolysis of terminal, non-reducing beta-D-glucosyl residues with release of beta-D-glucose.</text>
        <dbReference type="EC" id="3.2.1.21"/>
    </reaction>
</comment>
<sequence>MAPPRQLLAFAALLPFVLAQSSGLSSSASTATSAPVSSSTSYPPLGDVQTTTVRTIPIASQTFSAYPSPTATGGVAVDPLNPLELGSTDVPDFSAAWTSAHEKAKALVATFTLEEKINVSTGRGFMAGRCTGNTYANDDKGFPSLCLEDGPLSVRGADLTTVFPAGVNAAASFNRRLIRERGLLLGEEYKAKGIHIALGPMMNLGRMAAGGRNFEGFGADPYLTGEAAYETIIGMQSAGVQACAKHLVGNEQEWHRTKSSSDIDDRTMHEIYLHPFARSVMAGVTSVMCSYNLLNGTYACENEHVLNQLLKHELGFQGFVMSDWYATHSTMSAAEGLDMNMPGDNGAGLDSTYFGANLTSYVQNNTIPEARIDDMTTRIVAGYYLLQQDDPSFPAVNFDAFRQDDPSVNEHLNVQGDHYKHVRELGAASTVLLKNTNNALPLNKPQTLFIAGQDAGSSLVGPNAFQYQAGSDGVLAVGWGSGSGEFTYLVSPLDALQTRAREDLTSVSWDLENWNTTRAAEKAYNKDAAIVFINSNSGEDLSIPVEGMTGDRTNLTAWHNGDELVKAIADVNSNTIVVIHSTGPVLVEEWADHPNVTAILWAGVAGSEVGNAIADVLYGAWNPSGRLPFTVAKNETDYPTHIDMVGEPDQILVVPYTEGLLIDYRHFDTYNITPRYEFGFGLSYSTFEYDDLSIWSIDSEASDAITAWEAGQATGNDVGASTAAWLHQPAYTVSFTVTNTGALFGGDVPQLYVNFPESSGEPPAVFKGFTDLTLNPGESKQVEITLSRYDLSSWDVTAQGWKKVDGTIGITVGASSRDSRLTGELPTN</sequence>
<evidence type="ECO:0000313" key="15">
    <source>
        <dbReference type="EMBL" id="KIY64851.1"/>
    </source>
</evidence>
<feature type="domain" description="Fibronectin type III-like" evidence="14">
    <location>
        <begin position="747"/>
        <end position="816"/>
    </location>
</feature>
<evidence type="ECO:0000256" key="11">
    <source>
        <dbReference type="RuleBase" id="RU361161"/>
    </source>
</evidence>
<evidence type="ECO:0000256" key="12">
    <source>
        <dbReference type="SAM" id="MobiDB-lite"/>
    </source>
</evidence>
<dbReference type="AlphaFoldDB" id="A0A0D7B5R0"/>
<evidence type="ECO:0000256" key="13">
    <source>
        <dbReference type="SAM" id="SignalP"/>
    </source>
</evidence>
<dbReference type="GO" id="GO:0008422">
    <property type="term" value="F:beta-glucosidase activity"/>
    <property type="evidence" value="ECO:0007669"/>
    <property type="project" value="UniProtKB-EC"/>
</dbReference>
<reference evidence="15 16" key="1">
    <citation type="journal article" date="2015" name="Fungal Genet. Biol.">
        <title>Evolution of novel wood decay mechanisms in Agaricales revealed by the genome sequences of Fistulina hepatica and Cylindrobasidium torrendii.</title>
        <authorList>
            <person name="Floudas D."/>
            <person name="Held B.W."/>
            <person name="Riley R."/>
            <person name="Nagy L.G."/>
            <person name="Koehler G."/>
            <person name="Ransdell A.S."/>
            <person name="Younus H."/>
            <person name="Chow J."/>
            <person name="Chiniquy J."/>
            <person name="Lipzen A."/>
            <person name="Tritt A."/>
            <person name="Sun H."/>
            <person name="Haridas S."/>
            <person name="LaButti K."/>
            <person name="Ohm R.A."/>
            <person name="Kues U."/>
            <person name="Blanchette R.A."/>
            <person name="Grigoriev I.V."/>
            <person name="Minto R.E."/>
            <person name="Hibbett D.S."/>
        </authorList>
    </citation>
    <scope>NUCLEOTIDE SEQUENCE [LARGE SCALE GENOMIC DNA]</scope>
    <source>
        <strain evidence="15 16">FP15055 ss-10</strain>
    </source>
</reference>
<dbReference type="InterPro" id="IPR026891">
    <property type="entry name" value="Fn3-like"/>
</dbReference>
<dbReference type="SUPFAM" id="SSF52279">
    <property type="entry name" value="Beta-D-glucan exohydrolase, C-terminal domain"/>
    <property type="match status" value="1"/>
</dbReference>
<keyword evidence="5 11" id="KW-0378">Hydrolase</keyword>
<dbReference type="OrthoDB" id="416222at2759"/>
<evidence type="ECO:0000256" key="6">
    <source>
        <dbReference type="ARBA" id="ARBA00023001"/>
    </source>
</evidence>
<dbReference type="Pfam" id="PF01915">
    <property type="entry name" value="Glyco_hydro_3_C"/>
    <property type="match status" value="1"/>
</dbReference>
<evidence type="ECO:0000256" key="9">
    <source>
        <dbReference type="ARBA" id="ARBA00023295"/>
    </source>
</evidence>
<dbReference type="PANTHER" id="PTHR42715:SF2">
    <property type="entry name" value="BETA-GLUCOSIDASE F-RELATED"/>
    <property type="match status" value="1"/>
</dbReference>
<evidence type="ECO:0000256" key="4">
    <source>
        <dbReference type="ARBA" id="ARBA00012744"/>
    </source>
</evidence>
<dbReference type="Pfam" id="PF00933">
    <property type="entry name" value="Glyco_hydro_3"/>
    <property type="match status" value="1"/>
</dbReference>
<dbReference type="InterPro" id="IPR002772">
    <property type="entry name" value="Glyco_hydro_3_C"/>
</dbReference>
<keyword evidence="9 11" id="KW-0326">Glycosidase</keyword>
<keyword evidence="6" id="KW-0136">Cellulose degradation</keyword>
<dbReference type="UniPathway" id="UPA00696"/>
<dbReference type="InterPro" id="IPR036962">
    <property type="entry name" value="Glyco_hydro_3_N_sf"/>
</dbReference>
<evidence type="ECO:0000256" key="1">
    <source>
        <dbReference type="ARBA" id="ARBA00000448"/>
    </source>
</evidence>
<dbReference type="SMART" id="SM01217">
    <property type="entry name" value="Fn3_like"/>
    <property type="match status" value="1"/>
</dbReference>
<dbReference type="Pfam" id="PF14310">
    <property type="entry name" value="Fn3-like"/>
    <property type="match status" value="1"/>
</dbReference>
<dbReference type="FunFam" id="3.20.20.300:FF:000002">
    <property type="entry name" value="Probable beta-glucosidase"/>
    <property type="match status" value="1"/>
</dbReference>
<comment type="pathway">
    <text evidence="2 11">Glycan metabolism; cellulose degradation.</text>
</comment>
<dbReference type="SUPFAM" id="SSF51445">
    <property type="entry name" value="(Trans)glycosidases"/>
    <property type="match status" value="1"/>
</dbReference>
<evidence type="ECO:0000313" key="16">
    <source>
        <dbReference type="Proteomes" id="UP000054007"/>
    </source>
</evidence>
<dbReference type="InterPro" id="IPR019800">
    <property type="entry name" value="Glyco_hydro_3_AS"/>
</dbReference>
<comment type="similarity">
    <text evidence="3 11">Belongs to the glycosyl hydrolase 3 family.</text>
</comment>
<evidence type="ECO:0000256" key="8">
    <source>
        <dbReference type="ARBA" id="ARBA00023277"/>
    </source>
</evidence>
<evidence type="ECO:0000256" key="5">
    <source>
        <dbReference type="ARBA" id="ARBA00022801"/>
    </source>
</evidence>
<dbReference type="Gene3D" id="3.20.20.300">
    <property type="entry name" value="Glycoside hydrolase, family 3, N-terminal domain"/>
    <property type="match status" value="1"/>
</dbReference>
<dbReference type="STRING" id="1314674.A0A0D7B5R0"/>
<keyword evidence="7" id="KW-0325">Glycoprotein</keyword>
<organism evidence="15 16">
    <name type="scientific">Cylindrobasidium torrendii FP15055 ss-10</name>
    <dbReference type="NCBI Taxonomy" id="1314674"/>
    <lineage>
        <taxon>Eukaryota</taxon>
        <taxon>Fungi</taxon>
        <taxon>Dikarya</taxon>
        <taxon>Basidiomycota</taxon>
        <taxon>Agaricomycotina</taxon>
        <taxon>Agaricomycetes</taxon>
        <taxon>Agaricomycetidae</taxon>
        <taxon>Agaricales</taxon>
        <taxon>Marasmiineae</taxon>
        <taxon>Physalacriaceae</taxon>
        <taxon>Cylindrobasidium</taxon>
    </lineage>
</organism>
<dbReference type="GO" id="GO:0030245">
    <property type="term" value="P:cellulose catabolic process"/>
    <property type="evidence" value="ECO:0007669"/>
    <property type="project" value="UniProtKB-UniPathway"/>
</dbReference>
<dbReference type="InterPro" id="IPR013783">
    <property type="entry name" value="Ig-like_fold"/>
</dbReference>
<protein>
    <recommendedName>
        <fullName evidence="4 11">beta-glucosidase</fullName>
        <ecNumber evidence="4 11">3.2.1.21</ecNumber>
    </recommendedName>
</protein>
<evidence type="ECO:0000256" key="10">
    <source>
        <dbReference type="ARBA" id="ARBA00023326"/>
    </source>
</evidence>
<feature type="chain" id="PRO_5002316747" description="beta-glucosidase" evidence="13">
    <location>
        <begin position="20"/>
        <end position="828"/>
    </location>
</feature>
<dbReference type="Gene3D" id="3.40.50.1700">
    <property type="entry name" value="Glycoside hydrolase family 3 C-terminal domain"/>
    <property type="match status" value="1"/>
</dbReference>
<dbReference type="InterPro" id="IPR036881">
    <property type="entry name" value="Glyco_hydro_3_C_sf"/>
</dbReference>
<evidence type="ECO:0000256" key="3">
    <source>
        <dbReference type="ARBA" id="ARBA00005336"/>
    </source>
</evidence>
<proteinExistence type="inferred from homology"/>
<evidence type="ECO:0000259" key="14">
    <source>
        <dbReference type="SMART" id="SM01217"/>
    </source>
</evidence>
<dbReference type="PRINTS" id="PR00133">
    <property type="entry name" value="GLHYDRLASE3"/>
</dbReference>
<dbReference type="EMBL" id="KN880616">
    <property type="protein sequence ID" value="KIY64851.1"/>
    <property type="molecule type" value="Genomic_DNA"/>
</dbReference>
<dbReference type="Proteomes" id="UP000054007">
    <property type="component" value="Unassembled WGS sequence"/>
</dbReference>
<evidence type="ECO:0000256" key="7">
    <source>
        <dbReference type="ARBA" id="ARBA00023180"/>
    </source>
</evidence>
<keyword evidence="10 11" id="KW-0624">Polysaccharide degradation</keyword>
<keyword evidence="16" id="KW-1185">Reference proteome</keyword>
<dbReference type="InterPro" id="IPR017853">
    <property type="entry name" value="GH"/>
</dbReference>
<keyword evidence="13" id="KW-0732">Signal</keyword>
<keyword evidence="8 11" id="KW-0119">Carbohydrate metabolism</keyword>
<dbReference type="PANTHER" id="PTHR42715">
    <property type="entry name" value="BETA-GLUCOSIDASE"/>
    <property type="match status" value="1"/>
</dbReference>
<dbReference type="EC" id="3.2.1.21" evidence="4 11"/>